<evidence type="ECO:0000313" key="19">
    <source>
        <dbReference type="EMBL" id="VVC43627.1"/>
    </source>
</evidence>
<dbReference type="InterPro" id="IPR036987">
    <property type="entry name" value="SRA-YDG_sf"/>
</dbReference>
<keyword evidence="20" id="KW-1185">Reference proteome</keyword>
<sequence>MFIKIRSVGLEEKNNTFEVSRTLKVLDLKQIICQRLKIEPDVQRLFFCGKQLENNYTLFDYNINQTSVIQLVVREPPVNQSGIEKKSLPNSTEEEPCCSSATSSTSDERTEDKSEESCYFKIGDYVDVKDSDCGFWLIGKLLKIKKDTKTVNLQDPNSPVQNDGLIYVVGFYQVSETTEVNLQAIRPHASEKIDFGRVTPGNKLLMNYNIEYPKERGYWYDVIVKEVKTSRRCNEVIGDIIVGIGKAVLKNCHLTFVDEIYTLKPYTLLVNRTSEDDKMMQMEPVMRAAPLYCIACKDNLKKCCKECGCRICGGKDNEDRQIMCDECDHPYHMLCLDPPMEAIPEDDNWYCPTCKTDENIIVGAGQELKNVKIKKSNSNRDWGKGYACVGRAKICNIVPIHHFGPIPGIEVGTSWLFRLQASESGVHRPSVGGIHGRDKVGAFSIVFSGGYEDDVDYGEEFLYTGSGGRQLKTENKRTANQSFDQELTRSNRALAINCNAELDDVNGAEAKNWKEGKPVRVLRSSRSKHSKFAPELGYRYDGIYKVVKYYPARGLSGFNVWRFVLRRDDIVPAPWTKKGKERIIKHNLKIIYPENYEEKISSSKGKRALTENFESNEPKSGPSKIEGNTGRMNKKIRITYELEPELKDLIASDTVNKKYWVECKDVLVNGKKVFLEKVEETFKCACCQDIVFNPITTKCKHNICKNCLQRSFALKVFQCPWCRTDLDKNCSMNVNKKLASTLLFLFPGYNTDR</sequence>
<evidence type="ECO:0000256" key="12">
    <source>
        <dbReference type="PROSITE-ProRule" id="PRU00175"/>
    </source>
</evidence>
<dbReference type="Pfam" id="PF02182">
    <property type="entry name" value="SAD_SRA"/>
    <property type="match status" value="1"/>
</dbReference>
<dbReference type="SUPFAM" id="SSF57903">
    <property type="entry name" value="FYVE/PHD zinc finger"/>
    <property type="match status" value="1"/>
</dbReference>
<evidence type="ECO:0000256" key="6">
    <source>
        <dbReference type="ARBA" id="ARBA00022771"/>
    </source>
</evidence>
<dbReference type="PROSITE" id="PS00518">
    <property type="entry name" value="ZF_RING_1"/>
    <property type="match status" value="1"/>
</dbReference>
<dbReference type="InterPro" id="IPR001841">
    <property type="entry name" value="Znf_RING"/>
</dbReference>
<feature type="domain" description="YDG" evidence="18">
    <location>
        <begin position="404"/>
        <end position="567"/>
    </location>
</feature>
<gene>
    <name evidence="19" type="ORF">CINCED_3A022149</name>
</gene>
<dbReference type="GO" id="GO:0008270">
    <property type="term" value="F:zinc ion binding"/>
    <property type="evidence" value="ECO:0007669"/>
    <property type="project" value="UniProtKB-KW"/>
</dbReference>
<dbReference type="InterPro" id="IPR001965">
    <property type="entry name" value="Znf_PHD"/>
</dbReference>
<dbReference type="Proteomes" id="UP000325440">
    <property type="component" value="Unassembled WGS sequence"/>
</dbReference>
<dbReference type="OrthoDB" id="2270193at2759"/>
<evidence type="ECO:0000256" key="1">
    <source>
        <dbReference type="ARBA" id="ARBA00000900"/>
    </source>
</evidence>
<dbReference type="EMBL" id="CABPRJ010002370">
    <property type="protein sequence ID" value="VVC43627.1"/>
    <property type="molecule type" value="Genomic_DNA"/>
</dbReference>
<dbReference type="InterPro" id="IPR019787">
    <property type="entry name" value="Znf_PHD-finger"/>
</dbReference>
<dbReference type="PROSITE" id="PS50016">
    <property type="entry name" value="ZF_PHD_2"/>
    <property type="match status" value="1"/>
</dbReference>
<keyword evidence="4" id="KW-0808">Transferase</keyword>
<dbReference type="InterPro" id="IPR019956">
    <property type="entry name" value="Ubiquitin_dom"/>
</dbReference>
<comment type="catalytic activity">
    <reaction evidence="1">
        <text>S-ubiquitinyl-[E2 ubiquitin-conjugating enzyme]-L-cysteine + [acceptor protein]-L-lysine = [E2 ubiquitin-conjugating enzyme]-L-cysteine + N(6)-ubiquitinyl-[acceptor protein]-L-lysine.</text>
        <dbReference type="EC" id="2.3.2.27"/>
    </reaction>
</comment>
<dbReference type="AlphaFoldDB" id="A0A5E4NQA0"/>
<dbReference type="GO" id="GO:0016567">
    <property type="term" value="P:protein ubiquitination"/>
    <property type="evidence" value="ECO:0007669"/>
    <property type="project" value="UniProtKB-UniPathway"/>
</dbReference>
<dbReference type="CDD" id="cd15525">
    <property type="entry name" value="PHD_UHRF1_2"/>
    <property type="match status" value="1"/>
</dbReference>
<evidence type="ECO:0000256" key="14">
    <source>
        <dbReference type="SAM" id="MobiDB-lite"/>
    </source>
</evidence>
<feature type="domain" description="RING-type" evidence="17">
    <location>
        <begin position="684"/>
        <end position="723"/>
    </location>
</feature>
<evidence type="ECO:0000256" key="7">
    <source>
        <dbReference type="ARBA" id="ARBA00022786"/>
    </source>
</evidence>
<proteinExistence type="predicted"/>
<evidence type="ECO:0000256" key="3">
    <source>
        <dbReference type="ARBA" id="ARBA00012483"/>
    </source>
</evidence>
<keyword evidence="11" id="KW-0131">Cell cycle</keyword>
<evidence type="ECO:0000259" key="18">
    <source>
        <dbReference type="PROSITE" id="PS51015"/>
    </source>
</evidence>
<dbReference type="GO" id="GO:0044027">
    <property type="term" value="P:negative regulation of gene expression via chromosomal CpG island methylation"/>
    <property type="evidence" value="ECO:0007669"/>
    <property type="project" value="TreeGrafter"/>
</dbReference>
<feature type="domain" description="Ubiquitin-like" evidence="16">
    <location>
        <begin position="1"/>
        <end position="76"/>
    </location>
</feature>
<dbReference type="InterPro" id="IPR015947">
    <property type="entry name" value="PUA-like_sf"/>
</dbReference>
<protein>
    <recommendedName>
        <fullName evidence="3">RING-type E3 ubiquitin transferase</fullName>
        <ecNumber evidence="3">2.3.2.27</ecNumber>
    </recommendedName>
</protein>
<feature type="domain" description="PHD-type" evidence="15">
    <location>
        <begin position="290"/>
        <end position="357"/>
    </location>
</feature>
<evidence type="ECO:0000256" key="8">
    <source>
        <dbReference type="ARBA" id="ARBA00022833"/>
    </source>
</evidence>
<reference evidence="19 20" key="1">
    <citation type="submission" date="2019-08" db="EMBL/GenBank/DDBJ databases">
        <authorList>
            <person name="Alioto T."/>
            <person name="Alioto T."/>
            <person name="Gomez Garrido J."/>
        </authorList>
    </citation>
    <scope>NUCLEOTIDE SEQUENCE [LARGE SCALE GENOMIC DNA]</scope>
</reference>
<feature type="region of interest" description="Disordered" evidence="14">
    <location>
        <begin position="81"/>
        <end position="110"/>
    </location>
</feature>
<dbReference type="PANTHER" id="PTHR14140">
    <property type="entry name" value="E3 UBIQUITIN-PROTEIN LIGASE UHRF-RELATED"/>
    <property type="match status" value="1"/>
</dbReference>
<evidence type="ECO:0000256" key="9">
    <source>
        <dbReference type="ARBA" id="ARBA00023125"/>
    </source>
</evidence>
<dbReference type="Pfam" id="PF12148">
    <property type="entry name" value="TTD"/>
    <property type="match status" value="1"/>
</dbReference>
<evidence type="ECO:0000256" key="2">
    <source>
        <dbReference type="ARBA" id="ARBA00004906"/>
    </source>
</evidence>
<dbReference type="Gene3D" id="2.30.30.1150">
    <property type="match status" value="1"/>
</dbReference>
<dbReference type="SMART" id="SM00249">
    <property type="entry name" value="PHD"/>
    <property type="match status" value="1"/>
</dbReference>
<dbReference type="InterPro" id="IPR021991">
    <property type="entry name" value="TTD_dom"/>
</dbReference>
<evidence type="ECO:0000259" key="16">
    <source>
        <dbReference type="PROSITE" id="PS50053"/>
    </source>
</evidence>
<dbReference type="Gene3D" id="3.30.40.10">
    <property type="entry name" value="Zinc/RING finger domain, C3HC4 (zinc finger)"/>
    <property type="match status" value="1"/>
</dbReference>
<comment type="subcellular location">
    <subcellularLocation>
        <location evidence="13">Nucleus</location>
    </subcellularLocation>
</comment>
<evidence type="ECO:0000259" key="15">
    <source>
        <dbReference type="PROSITE" id="PS50016"/>
    </source>
</evidence>
<dbReference type="GO" id="GO:0003677">
    <property type="term" value="F:DNA binding"/>
    <property type="evidence" value="ECO:0007669"/>
    <property type="project" value="UniProtKB-KW"/>
</dbReference>
<dbReference type="PANTHER" id="PTHR14140:SF45">
    <property type="entry name" value="RING-TYPE E3 UBIQUITIN TRANSFERASE"/>
    <property type="match status" value="1"/>
</dbReference>
<name>A0A5E4NQA0_9HEMI</name>
<evidence type="ECO:0000256" key="11">
    <source>
        <dbReference type="ARBA" id="ARBA00023306"/>
    </source>
</evidence>
<dbReference type="SMART" id="SM00184">
    <property type="entry name" value="RING"/>
    <property type="match status" value="2"/>
</dbReference>
<dbReference type="PROSITE" id="PS50089">
    <property type="entry name" value="ZF_RING_2"/>
    <property type="match status" value="2"/>
</dbReference>
<keyword evidence="7" id="KW-0833">Ubl conjugation pathway</keyword>
<dbReference type="GO" id="GO:0005634">
    <property type="term" value="C:nucleus"/>
    <property type="evidence" value="ECO:0007669"/>
    <property type="project" value="UniProtKB-SubCell"/>
</dbReference>
<dbReference type="PROSITE" id="PS51015">
    <property type="entry name" value="YDG"/>
    <property type="match status" value="1"/>
</dbReference>
<feature type="domain" description="RING-type" evidence="17">
    <location>
        <begin position="309"/>
        <end position="355"/>
    </location>
</feature>
<keyword evidence="8" id="KW-0862">Zinc</keyword>
<keyword evidence="9" id="KW-0238">DNA-binding</keyword>
<keyword evidence="6 12" id="KW-0863">Zinc-finger</keyword>
<dbReference type="PRINTS" id="PR00348">
    <property type="entry name" value="UBIQUITIN"/>
</dbReference>
<dbReference type="GO" id="GO:0061630">
    <property type="term" value="F:ubiquitin protein ligase activity"/>
    <property type="evidence" value="ECO:0007669"/>
    <property type="project" value="UniProtKB-EC"/>
</dbReference>
<organism evidence="19 20">
    <name type="scientific">Cinara cedri</name>
    <dbReference type="NCBI Taxonomy" id="506608"/>
    <lineage>
        <taxon>Eukaryota</taxon>
        <taxon>Metazoa</taxon>
        <taxon>Ecdysozoa</taxon>
        <taxon>Arthropoda</taxon>
        <taxon>Hexapoda</taxon>
        <taxon>Insecta</taxon>
        <taxon>Pterygota</taxon>
        <taxon>Neoptera</taxon>
        <taxon>Paraneoptera</taxon>
        <taxon>Hemiptera</taxon>
        <taxon>Sternorrhyncha</taxon>
        <taxon>Aphidomorpha</taxon>
        <taxon>Aphidoidea</taxon>
        <taxon>Aphididae</taxon>
        <taxon>Lachninae</taxon>
        <taxon>Cinara</taxon>
    </lineage>
</organism>
<dbReference type="EC" id="2.3.2.27" evidence="3"/>
<dbReference type="InterPro" id="IPR017907">
    <property type="entry name" value="Znf_RING_CS"/>
</dbReference>
<comment type="pathway">
    <text evidence="2">Protein modification; protein ubiquitination.</text>
</comment>
<dbReference type="FunFam" id="3.30.40.10:FF:000066">
    <property type="entry name" value="E3 ubiquitin-protein ligase UHRF2 isoform X1"/>
    <property type="match status" value="1"/>
</dbReference>
<keyword evidence="10 13" id="KW-0539">Nucleus</keyword>
<dbReference type="InterPro" id="IPR045134">
    <property type="entry name" value="UHRF1/2-like"/>
</dbReference>
<dbReference type="Pfam" id="PF00628">
    <property type="entry name" value="PHD"/>
    <property type="match status" value="1"/>
</dbReference>
<dbReference type="SUPFAM" id="SSF88697">
    <property type="entry name" value="PUA domain-like"/>
    <property type="match status" value="1"/>
</dbReference>
<dbReference type="Gene3D" id="2.30.30.140">
    <property type="match status" value="1"/>
</dbReference>
<dbReference type="Gene3D" id="3.10.20.90">
    <property type="entry name" value="Phosphatidylinositol 3-kinase Catalytic Subunit, Chain A, domain 1"/>
    <property type="match status" value="1"/>
</dbReference>
<keyword evidence="5" id="KW-0479">Metal-binding</keyword>
<evidence type="ECO:0000256" key="5">
    <source>
        <dbReference type="ARBA" id="ARBA00022723"/>
    </source>
</evidence>
<dbReference type="UniPathway" id="UPA00143"/>
<dbReference type="Gene3D" id="2.30.280.10">
    <property type="entry name" value="SRA-YDG"/>
    <property type="match status" value="1"/>
</dbReference>
<dbReference type="SMART" id="SM00466">
    <property type="entry name" value="SRA"/>
    <property type="match status" value="1"/>
</dbReference>
<dbReference type="PROSITE" id="PS50053">
    <property type="entry name" value="UBIQUITIN_2"/>
    <property type="match status" value="1"/>
</dbReference>
<dbReference type="InterPro" id="IPR011011">
    <property type="entry name" value="Znf_FYVE_PHD"/>
</dbReference>
<evidence type="ECO:0000256" key="4">
    <source>
        <dbReference type="ARBA" id="ARBA00022679"/>
    </source>
</evidence>
<dbReference type="InterPro" id="IPR003105">
    <property type="entry name" value="SRA_YDG"/>
</dbReference>
<evidence type="ECO:0000256" key="10">
    <source>
        <dbReference type="ARBA" id="ARBA00023242"/>
    </source>
</evidence>
<evidence type="ECO:0000256" key="13">
    <source>
        <dbReference type="PROSITE-ProRule" id="PRU00358"/>
    </source>
</evidence>
<dbReference type="InterPro" id="IPR013083">
    <property type="entry name" value="Znf_RING/FYVE/PHD"/>
</dbReference>
<dbReference type="InterPro" id="IPR000626">
    <property type="entry name" value="Ubiquitin-like_dom"/>
</dbReference>
<dbReference type="SMART" id="SM00213">
    <property type="entry name" value="UBQ"/>
    <property type="match status" value="1"/>
</dbReference>
<dbReference type="Pfam" id="PF00240">
    <property type="entry name" value="ubiquitin"/>
    <property type="match status" value="1"/>
</dbReference>
<dbReference type="SUPFAM" id="SSF54236">
    <property type="entry name" value="Ubiquitin-like"/>
    <property type="match status" value="1"/>
</dbReference>
<accession>A0A5E4NQA0</accession>
<evidence type="ECO:0000259" key="17">
    <source>
        <dbReference type="PROSITE" id="PS50089"/>
    </source>
</evidence>
<dbReference type="SUPFAM" id="SSF57850">
    <property type="entry name" value="RING/U-box"/>
    <property type="match status" value="1"/>
</dbReference>
<evidence type="ECO:0000313" key="20">
    <source>
        <dbReference type="Proteomes" id="UP000325440"/>
    </source>
</evidence>
<dbReference type="InterPro" id="IPR029071">
    <property type="entry name" value="Ubiquitin-like_domsf"/>
</dbReference>